<evidence type="ECO:0000256" key="6">
    <source>
        <dbReference type="SAM" id="Phobius"/>
    </source>
</evidence>
<keyword evidence="2" id="KW-1003">Cell membrane</keyword>
<dbReference type="PANTHER" id="PTHR30213:SF0">
    <property type="entry name" value="UPF0761 MEMBRANE PROTEIN YIHY"/>
    <property type="match status" value="1"/>
</dbReference>
<keyword evidence="5 6" id="KW-0472">Membrane</keyword>
<dbReference type="NCBIfam" id="TIGR00765">
    <property type="entry name" value="yihY_not_rbn"/>
    <property type="match status" value="1"/>
</dbReference>
<dbReference type="GO" id="GO:0005886">
    <property type="term" value="C:plasma membrane"/>
    <property type="evidence" value="ECO:0007669"/>
    <property type="project" value="UniProtKB-SubCell"/>
</dbReference>
<gene>
    <name evidence="7" type="ORF">E4O86_13085</name>
</gene>
<dbReference type="EMBL" id="SPKJ01000044">
    <property type="protein sequence ID" value="MYZ48644.1"/>
    <property type="molecule type" value="Genomic_DNA"/>
</dbReference>
<dbReference type="OrthoDB" id="7163777at2"/>
<evidence type="ECO:0000256" key="1">
    <source>
        <dbReference type="ARBA" id="ARBA00004651"/>
    </source>
</evidence>
<dbReference type="PIRSF" id="PIRSF035875">
    <property type="entry name" value="RNase_BN"/>
    <property type="match status" value="1"/>
</dbReference>
<feature type="transmembrane region" description="Helical" evidence="6">
    <location>
        <begin position="54"/>
        <end position="81"/>
    </location>
</feature>
<dbReference type="InterPro" id="IPR017039">
    <property type="entry name" value="Virul_fac_BrkB"/>
</dbReference>
<dbReference type="RefSeq" id="WP_161140994.1">
    <property type="nucleotide sequence ID" value="NZ_SPKJ01000044.1"/>
</dbReference>
<evidence type="ECO:0000256" key="2">
    <source>
        <dbReference type="ARBA" id="ARBA00022475"/>
    </source>
</evidence>
<accession>A0A964T6C8</accession>
<comment type="subcellular location">
    <subcellularLocation>
        <location evidence="1">Cell membrane</location>
        <topology evidence="1">Multi-pass membrane protein</topology>
    </subcellularLocation>
</comment>
<evidence type="ECO:0000313" key="7">
    <source>
        <dbReference type="EMBL" id="MYZ48644.1"/>
    </source>
</evidence>
<evidence type="ECO:0000256" key="3">
    <source>
        <dbReference type="ARBA" id="ARBA00022692"/>
    </source>
</evidence>
<sequence>MSVGVEHHPNRHREPARRLERPDAFGLLARFLHAATVVVRNAIVGVVWHDGVMVASAIAFSMIFALFPFMIFLVALGALVGGPQLGDYVSREALGAFPEHMVRTIQPELQRIFATPNKTSLLSFGLAVTLISITGCVEAVRDGLNRAYRCAEDRGPIRRYGSDLLFVFIGMFFVLAMASLGIVVPVWLRYLEASVLDVHFELGLLRIAREALIVIIMGVTLALVHLVLPARKRRVKSVATGALVTLVGWWICGRLFGMYLSQIANYSATYAGLGGTVALMFFLYIQALIFIFGAELNRSISEFHGRRDLCRKQS</sequence>
<keyword evidence="3 6" id="KW-0812">Transmembrane</keyword>
<dbReference type="Proteomes" id="UP000773614">
    <property type="component" value="Unassembled WGS sequence"/>
</dbReference>
<organism evidence="7 8">
    <name type="scientific">Propylenella binzhouense</name>
    <dbReference type="NCBI Taxonomy" id="2555902"/>
    <lineage>
        <taxon>Bacteria</taxon>
        <taxon>Pseudomonadati</taxon>
        <taxon>Pseudomonadota</taxon>
        <taxon>Alphaproteobacteria</taxon>
        <taxon>Hyphomicrobiales</taxon>
        <taxon>Propylenellaceae</taxon>
        <taxon>Propylenella</taxon>
    </lineage>
</organism>
<dbReference type="Pfam" id="PF03631">
    <property type="entry name" value="Virul_fac_BrkB"/>
    <property type="match status" value="1"/>
</dbReference>
<comment type="caution">
    <text evidence="7">The sequence shown here is derived from an EMBL/GenBank/DDBJ whole genome shotgun (WGS) entry which is preliminary data.</text>
</comment>
<name>A0A964T6C8_9HYPH</name>
<feature type="transmembrane region" description="Helical" evidence="6">
    <location>
        <begin position="207"/>
        <end position="228"/>
    </location>
</feature>
<feature type="transmembrane region" description="Helical" evidence="6">
    <location>
        <begin position="240"/>
        <end position="260"/>
    </location>
</feature>
<dbReference type="PANTHER" id="PTHR30213">
    <property type="entry name" value="INNER MEMBRANE PROTEIN YHJD"/>
    <property type="match status" value="1"/>
</dbReference>
<proteinExistence type="predicted"/>
<reference evidence="7" key="1">
    <citation type="submission" date="2019-03" db="EMBL/GenBank/DDBJ databases">
        <title>Afifella sp. nov., isolated from activated sludge.</title>
        <authorList>
            <person name="Li Q."/>
            <person name="Liu Y."/>
        </authorList>
    </citation>
    <scope>NUCLEOTIDE SEQUENCE</scope>
    <source>
        <strain evidence="7">L72</strain>
    </source>
</reference>
<feature type="transmembrane region" description="Helical" evidence="6">
    <location>
        <begin position="164"/>
        <end position="187"/>
    </location>
</feature>
<evidence type="ECO:0000256" key="5">
    <source>
        <dbReference type="ARBA" id="ARBA00023136"/>
    </source>
</evidence>
<dbReference type="AlphaFoldDB" id="A0A964T6C8"/>
<keyword evidence="8" id="KW-1185">Reference proteome</keyword>
<evidence type="ECO:0000256" key="4">
    <source>
        <dbReference type="ARBA" id="ARBA00022989"/>
    </source>
</evidence>
<protein>
    <submittedName>
        <fullName evidence="7">YihY/virulence factor BrkB family protein</fullName>
    </submittedName>
</protein>
<feature type="transmembrane region" description="Helical" evidence="6">
    <location>
        <begin position="27"/>
        <end position="48"/>
    </location>
</feature>
<keyword evidence="4 6" id="KW-1133">Transmembrane helix</keyword>
<evidence type="ECO:0000313" key="8">
    <source>
        <dbReference type="Proteomes" id="UP000773614"/>
    </source>
</evidence>
<feature type="transmembrane region" description="Helical" evidence="6">
    <location>
        <begin position="272"/>
        <end position="294"/>
    </location>
</feature>